<evidence type="ECO:0000259" key="1">
    <source>
        <dbReference type="Pfam" id="PF00078"/>
    </source>
</evidence>
<dbReference type="Proteomes" id="UP000279833">
    <property type="component" value="Unassembled WGS sequence"/>
</dbReference>
<dbReference type="STRING" id="6186.A0A183KAP5"/>
<dbReference type="WBParaSite" id="SCUD_0001208101-mRNA-1">
    <property type="protein sequence ID" value="SCUD_0001208101-mRNA-1"/>
    <property type="gene ID" value="SCUD_0001208101"/>
</dbReference>
<keyword evidence="3" id="KW-1185">Reference proteome</keyword>
<dbReference type="InterPro" id="IPR043502">
    <property type="entry name" value="DNA/RNA_pol_sf"/>
</dbReference>
<sequence>MVADNILKAAIIIRFDLYEFLRIHFGLRNAAQTFQRLISDVLQGLNFEQAYVDDCLIAGQESESHLQHLDLVSERLQNHGMAVDIQKHQIGSDSSGFFGHTSDAEGL</sequence>
<dbReference type="InterPro" id="IPR050951">
    <property type="entry name" value="Retrovirus_Pol_polyprotein"/>
</dbReference>
<accession>A0A183KAP5</accession>
<dbReference type="Gene3D" id="3.30.70.270">
    <property type="match status" value="1"/>
</dbReference>
<organism evidence="4">
    <name type="scientific">Schistosoma curassoni</name>
    <dbReference type="NCBI Taxonomy" id="6186"/>
    <lineage>
        <taxon>Eukaryota</taxon>
        <taxon>Metazoa</taxon>
        <taxon>Spiralia</taxon>
        <taxon>Lophotrochozoa</taxon>
        <taxon>Platyhelminthes</taxon>
        <taxon>Trematoda</taxon>
        <taxon>Digenea</taxon>
        <taxon>Strigeidida</taxon>
        <taxon>Schistosomatoidea</taxon>
        <taxon>Schistosomatidae</taxon>
        <taxon>Schistosoma</taxon>
    </lineage>
</organism>
<dbReference type="FunFam" id="3.30.70.270:FF:000003">
    <property type="entry name" value="Transposon Ty3-G Gag-Pol polyprotein"/>
    <property type="match status" value="1"/>
</dbReference>
<dbReference type="InterPro" id="IPR000477">
    <property type="entry name" value="RT_dom"/>
</dbReference>
<dbReference type="PANTHER" id="PTHR37984:SF5">
    <property type="entry name" value="PROTEIN NYNRIN-LIKE"/>
    <property type="match status" value="1"/>
</dbReference>
<evidence type="ECO:0000313" key="2">
    <source>
        <dbReference type="EMBL" id="VDP47300.1"/>
    </source>
</evidence>
<dbReference type="SUPFAM" id="SSF56672">
    <property type="entry name" value="DNA/RNA polymerases"/>
    <property type="match status" value="1"/>
</dbReference>
<reference evidence="2 3" key="2">
    <citation type="submission" date="2018-11" db="EMBL/GenBank/DDBJ databases">
        <authorList>
            <consortium name="Pathogen Informatics"/>
        </authorList>
    </citation>
    <scope>NUCLEOTIDE SEQUENCE [LARGE SCALE GENOMIC DNA]</scope>
    <source>
        <strain evidence="2">Dakar</strain>
        <strain evidence="3">Dakar, Senegal</strain>
    </source>
</reference>
<dbReference type="InterPro" id="IPR043128">
    <property type="entry name" value="Rev_trsase/Diguanyl_cyclase"/>
</dbReference>
<protein>
    <submittedName>
        <fullName evidence="4">Reverse transcriptase domain-containing protein</fullName>
    </submittedName>
</protein>
<feature type="domain" description="Reverse transcriptase" evidence="1">
    <location>
        <begin position="16"/>
        <end position="101"/>
    </location>
</feature>
<evidence type="ECO:0000313" key="3">
    <source>
        <dbReference type="Proteomes" id="UP000279833"/>
    </source>
</evidence>
<evidence type="ECO:0000313" key="4">
    <source>
        <dbReference type="WBParaSite" id="SCUD_0001208101-mRNA-1"/>
    </source>
</evidence>
<reference evidence="4" key="1">
    <citation type="submission" date="2016-06" db="UniProtKB">
        <authorList>
            <consortium name="WormBaseParasite"/>
        </authorList>
    </citation>
    <scope>IDENTIFICATION</scope>
</reference>
<dbReference type="Gene3D" id="3.10.10.10">
    <property type="entry name" value="HIV Type 1 Reverse Transcriptase, subunit A, domain 1"/>
    <property type="match status" value="1"/>
</dbReference>
<name>A0A183KAP5_9TREM</name>
<proteinExistence type="predicted"/>
<dbReference type="PANTHER" id="PTHR37984">
    <property type="entry name" value="PROTEIN CBG26694"/>
    <property type="match status" value="1"/>
</dbReference>
<dbReference type="Pfam" id="PF00078">
    <property type="entry name" value="RVT_1"/>
    <property type="match status" value="1"/>
</dbReference>
<dbReference type="EMBL" id="UZAK01034844">
    <property type="protein sequence ID" value="VDP47300.1"/>
    <property type="molecule type" value="Genomic_DNA"/>
</dbReference>
<dbReference type="AlphaFoldDB" id="A0A183KAP5"/>
<gene>
    <name evidence="2" type="ORF">SCUD_LOCUS12081</name>
</gene>